<dbReference type="Proteomes" id="UP001303222">
    <property type="component" value="Unassembled WGS sequence"/>
</dbReference>
<evidence type="ECO:0000313" key="2">
    <source>
        <dbReference type="Proteomes" id="UP001303222"/>
    </source>
</evidence>
<protein>
    <submittedName>
        <fullName evidence="1">Uncharacterized protein</fullName>
    </submittedName>
</protein>
<evidence type="ECO:0000313" key="1">
    <source>
        <dbReference type="EMBL" id="KAK3951138.1"/>
    </source>
</evidence>
<comment type="caution">
    <text evidence="1">The sequence shown here is derived from an EMBL/GenBank/DDBJ whole genome shotgun (WGS) entry which is preliminary data.</text>
</comment>
<name>A0AAN6SFD1_9PEZI</name>
<keyword evidence="2" id="KW-1185">Reference proteome</keyword>
<sequence>DKTLFLRPSPSQIHFILRQGQLHRKPLLQTASICHPLIGGSALALPCIFSGVSCLAVQHPSQI</sequence>
<gene>
    <name evidence="1" type="ORF">QBC32DRAFT_215764</name>
</gene>
<reference evidence="1" key="1">
    <citation type="journal article" date="2023" name="Mol. Phylogenet. Evol.">
        <title>Genome-scale phylogeny and comparative genomics of the fungal order Sordariales.</title>
        <authorList>
            <person name="Hensen N."/>
            <person name="Bonometti L."/>
            <person name="Westerberg I."/>
            <person name="Brannstrom I.O."/>
            <person name="Guillou S."/>
            <person name="Cros-Aarteil S."/>
            <person name="Calhoun S."/>
            <person name="Haridas S."/>
            <person name="Kuo A."/>
            <person name="Mondo S."/>
            <person name="Pangilinan J."/>
            <person name="Riley R."/>
            <person name="LaButti K."/>
            <person name="Andreopoulos B."/>
            <person name="Lipzen A."/>
            <person name="Chen C."/>
            <person name="Yan M."/>
            <person name="Daum C."/>
            <person name="Ng V."/>
            <person name="Clum A."/>
            <person name="Steindorff A."/>
            <person name="Ohm R.A."/>
            <person name="Martin F."/>
            <person name="Silar P."/>
            <person name="Natvig D.O."/>
            <person name="Lalanne C."/>
            <person name="Gautier V."/>
            <person name="Ament-Velasquez S.L."/>
            <person name="Kruys A."/>
            <person name="Hutchinson M.I."/>
            <person name="Powell A.J."/>
            <person name="Barry K."/>
            <person name="Miller A.N."/>
            <person name="Grigoriev I.V."/>
            <person name="Debuchy R."/>
            <person name="Gladieux P."/>
            <person name="Hiltunen Thoren M."/>
            <person name="Johannesson H."/>
        </authorList>
    </citation>
    <scope>NUCLEOTIDE SEQUENCE</scope>
    <source>
        <strain evidence="1">CBS 626.80</strain>
    </source>
</reference>
<reference evidence="1" key="2">
    <citation type="submission" date="2023-06" db="EMBL/GenBank/DDBJ databases">
        <authorList>
            <consortium name="Lawrence Berkeley National Laboratory"/>
            <person name="Mondo S.J."/>
            <person name="Hensen N."/>
            <person name="Bonometti L."/>
            <person name="Westerberg I."/>
            <person name="Brannstrom I.O."/>
            <person name="Guillou S."/>
            <person name="Cros-Aarteil S."/>
            <person name="Calhoun S."/>
            <person name="Haridas S."/>
            <person name="Kuo A."/>
            <person name="Pangilinan J."/>
            <person name="Riley R."/>
            <person name="Labutti K."/>
            <person name="Andreopoulos B."/>
            <person name="Lipzen A."/>
            <person name="Chen C."/>
            <person name="Yanf M."/>
            <person name="Daum C."/>
            <person name="Ng V."/>
            <person name="Clum A."/>
            <person name="Steindorff A."/>
            <person name="Ohm R."/>
            <person name="Martin F."/>
            <person name="Silar P."/>
            <person name="Natvig D."/>
            <person name="Lalanne C."/>
            <person name="Gautier V."/>
            <person name="Ament-Velasquez S.L."/>
            <person name="Kruys A."/>
            <person name="Hutchinson M.I."/>
            <person name="Powell A.J."/>
            <person name="Barry K."/>
            <person name="Miller A.N."/>
            <person name="Grigoriev I.V."/>
            <person name="Debuchy R."/>
            <person name="Gladieux P."/>
            <person name="Thoren M.H."/>
            <person name="Johannesson H."/>
        </authorList>
    </citation>
    <scope>NUCLEOTIDE SEQUENCE</scope>
    <source>
        <strain evidence="1">CBS 626.80</strain>
    </source>
</reference>
<organism evidence="1 2">
    <name type="scientific">Pseudoneurospora amorphoporcata</name>
    <dbReference type="NCBI Taxonomy" id="241081"/>
    <lineage>
        <taxon>Eukaryota</taxon>
        <taxon>Fungi</taxon>
        <taxon>Dikarya</taxon>
        <taxon>Ascomycota</taxon>
        <taxon>Pezizomycotina</taxon>
        <taxon>Sordariomycetes</taxon>
        <taxon>Sordariomycetidae</taxon>
        <taxon>Sordariales</taxon>
        <taxon>Sordariaceae</taxon>
        <taxon>Pseudoneurospora</taxon>
    </lineage>
</organism>
<dbReference type="EMBL" id="MU859156">
    <property type="protein sequence ID" value="KAK3951138.1"/>
    <property type="molecule type" value="Genomic_DNA"/>
</dbReference>
<dbReference type="AlphaFoldDB" id="A0AAN6SFD1"/>
<proteinExistence type="predicted"/>
<accession>A0AAN6SFD1</accession>
<feature type="non-terminal residue" evidence="1">
    <location>
        <position position="1"/>
    </location>
</feature>